<proteinExistence type="predicted"/>
<comment type="caution">
    <text evidence="1">The sequence shown here is derived from an EMBL/GenBank/DDBJ whole genome shotgun (WGS) entry which is preliminary data.</text>
</comment>
<name>A0A409XQX8_PSICY</name>
<evidence type="ECO:0000313" key="2">
    <source>
        <dbReference type="Proteomes" id="UP000283269"/>
    </source>
</evidence>
<dbReference type="InParanoid" id="A0A409XQX8"/>
<organism evidence="1 2">
    <name type="scientific">Psilocybe cyanescens</name>
    <dbReference type="NCBI Taxonomy" id="93625"/>
    <lineage>
        <taxon>Eukaryota</taxon>
        <taxon>Fungi</taxon>
        <taxon>Dikarya</taxon>
        <taxon>Basidiomycota</taxon>
        <taxon>Agaricomycotina</taxon>
        <taxon>Agaricomycetes</taxon>
        <taxon>Agaricomycetidae</taxon>
        <taxon>Agaricales</taxon>
        <taxon>Agaricineae</taxon>
        <taxon>Strophariaceae</taxon>
        <taxon>Psilocybe</taxon>
    </lineage>
</organism>
<reference evidence="1 2" key="1">
    <citation type="journal article" date="2018" name="Evol. Lett.">
        <title>Horizontal gene cluster transfer increased hallucinogenic mushroom diversity.</title>
        <authorList>
            <person name="Reynolds H.T."/>
            <person name="Vijayakumar V."/>
            <person name="Gluck-Thaler E."/>
            <person name="Korotkin H.B."/>
            <person name="Matheny P.B."/>
            <person name="Slot J.C."/>
        </authorList>
    </citation>
    <scope>NUCLEOTIDE SEQUENCE [LARGE SCALE GENOMIC DNA]</scope>
    <source>
        <strain evidence="1 2">2631</strain>
    </source>
</reference>
<evidence type="ECO:0000313" key="1">
    <source>
        <dbReference type="EMBL" id="PPQ93127.1"/>
    </source>
</evidence>
<dbReference type="EMBL" id="NHYD01000848">
    <property type="protein sequence ID" value="PPQ93127.1"/>
    <property type="molecule type" value="Genomic_DNA"/>
</dbReference>
<gene>
    <name evidence="1" type="ORF">CVT25_003359</name>
</gene>
<dbReference type="AlphaFoldDB" id="A0A409XQX8"/>
<protein>
    <submittedName>
        <fullName evidence="1">Uncharacterized protein</fullName>
    </submittedName>
</protein>
<sequence>MPLQALPLQQFALRLDHTLAAKLKRRSGCNGWLLDDPGIIGRLVLLLVIFVHVQAVALDRGVLGFLDADTQRSFNDQADRTTPNMSATQYL</sequence>
<dbReference type="Proteomes" id="UP000283269">
    <property type="component" value="Unassembled WGS sequence"/>
</dbReference>
<keyword evidence="2" id="KW-1185">Reference proteome</keyword>
<accession>A0A409XQX8</accession>